<dbReference type="UniPathway" id="UPA00767">
    <property type="reaction ID" value="UER00752"/>
</dbReference>
<keyword evidence="15 19" id="KW-0472">Membrane</keyword>
<dbReference type="PRINTS" id="PR00420">
    <property type="entry name" value="RNGMNOXGNASE"/>
</dbReference>
<comment type="cofactor">
    <cofactor evidence="1 19">
        <name>FAD</name>
        <dbReference type="ChEBI" id="CHEBI:57692"/>
    </cofactor>
</comment>
<comment type="catalytic activity">
    <reaction evidence="16 19">
        <text>squalene + reduced [NADPH--hemoprotein reductase] + O2 = (S)-2,3-epoxysqualene + oxidized [NADPH--hemoprotein reductase] + H2O + H(+)</text>
        <dbReference type="Rhea" id="RHEA:25282"/>
        <dbReference type="Rhea" id="RHEA-COMP:11964"/>
        <dbReference type="Rhea" id="RHEA-COMP:11965"/>
        <dbReference type="ChEBI" id="CHEBI:15377"/>
        <dbReference type="ChEBI" id="CHEBI:15378"/>
        <dbReference type="ChEBI" id="CHEBI:15379"/>
        <dbReference type="ChEBI" id="CHEBI:15440"/>
        <dbReference type="ChEBI" id="CHEBI:15441"/>
        <dbReference type="ChEBI" id="CHEBI:57618"/>
        <dbReference type="ChEBI" id="CHEBI:58210"/>
        <dbReference type="EC" id="1.14.14.17"/>
    </reaction>
</comment>
<dbReference type="GO" id="GO:0016126">
    <property type="term" value="P:sterol biosynthetic process"/>
    <property type="evidence" value="ECO:0007669"/>
    <property type="project" value="UniProtKB-UniRule"/>
</dbReference>
<evidence type="ECO:0000256" key="13">
    <source>
        <dbReference type="ARBA" id="ARBA00023002"/>
    </source>
</evidence>
<evidence type="ECO:0000256" key="11">
    <source>
        <dbReference type="ARBA" id="ARBA00022843"/>
    </source>
</evidence>
<evidence type="ECO:0000256" key="9">
    <source>
        <dbReference type="ARBA" id="ARBA00022824"/>
    </source>
</evidence>
<dbReference type="PANTHER" id="PTHR10835:SF0">
    <property type="entry name" value="SQUALENE MONOOXYGENASE"/>
    <property type="match status" value="1"/>
</dbReference>
<dbReference type="FunFam" id="3.50.50.60:FF:000104">
    <property type="entry name" value="Squalene monooxygenase"/>
    <property type="match status" value="1"/>
</dbReference>
<dbReference type="Pfam" id="PF13450">
    <property type="entry name" value="NAD_binding_8"/>
    <property type="match status" value="1"/>
</dbReference>
<gene>
    <name evidence="22" type="primary">LOC114030696</name>
    <name evidence="23" type="synonym">LOC114030693</name>
</gene>
<evidence type="ECO:0000256" key="18">
    <source>
        <dbReference type="ARBA" id="ARBA00071190"/>
    </source>
</evidence>
<evidence type="ECO:0000256" key="12">
    <source>
        <dbReference type="ARBA" id="ARBA00022848"/>
    </source>
</evidence>
<evidence type="ECO:0000256" key="14">
    <source>
        <dbReference type="ARBA" id="ARBA00023098"/>
    </source>
</evidence>
<keyword evidence="20" id="KW-1133">Transmembrane helix</keyword>
<evidence type="ECO:0000256" key="19">
    <source>
        <dbReference type="RuleBase" id="RU367121"/>
    </source>
</evidence>
<evidence type="ECO:0000256" key="8">
    <source>
        <dbReference type="ARBA" id="ARBA00022630"/>
    </source>
</evidence>
<dbReference type="Ensembl" id="ENSVURT00010020080.1">
    <property type="protein sequence ID" value="ENSVURP00010017686.1"/>
    <property type="gene ID" value="ENSVURG00010013502.1"/>
</dbReference>
<dbReference type="OrthoDB" id="1678617at2759"/>
<keyword evidence="20" id="KW-0812">Transmembrane</keyword>
<evidence type="ECO:0000256" key="10">
    <source>
        <dbReference type="ARBA" id="ARBA00022827"/>
    </source>
</evidence>
<keyword evidence="10 19" id="KW-0274">FAD</keyword>
<evidence type="ECO:0000256" key="3">
    <source>
        <dbReference type="ARBA" id="ARBA00004174"/>
    </source>
</evidence>
<evidence type="ECO:0000256" key="15">
    <source>
        <dbReference type="ARBA" id="ARBA00023136"/>
    </source>
</evidence>
<dbReference type="GO" id="GO:0008203">
    <property type="term" value="P:cholesterol metabolic process"/>
    <property type="evidence" value="ECO:0007669"/>
    <property type="project" value="TreeGrafter"/>
</dbReference>
<dbReference type="AlphaFoldDB" id="A0A4X2L0J2"/>
<dbReference type="Ensembl" id="ENSVURT00010017203.1">
    <property type="protein sequence ID" value="ENSVURP00010015140.1"/>
    <property type="gene ID" value="ENSVURG00010011581.1"/>
</dbReference>
<evidence type="ECO:0000256" key="6">
    <source>
        <dbReference type="ARBA" id="ARBA00008802"/>
    </source>
</evidence>
<comment type="function">
    <text evidence="2 19">Catalyzes the stereospecific oxidation of squalene to (S)-2,3-epoxysqualene, and is considered to be a rate-limiting enzyme in steroid biosynthesis.</text>
</comment>
<dbReference type="GeneID" id="114030696"/>
<dbReference type="STRING" id="29139.ENSVURP00010015140"/>
<dbReference type="InterPro" id="IPR013698">
    <property type="entry name" value="Squalene_epoxidase"/>
</dbReference>
<keyword evidence="12" id="KW-0492">Microsome</keyword>
<evidence type="ECO:0000256" key="17">
    <source>
        <dbReference type="ARBA" id="ARBA00063671"/>
    </source>
</evidence>
<dbReference type="InterPro" id="IPR036188">
    <property type="entry name" value="FAD/NAD-bd_sf"/>
</dbReference>
<keyword evidence="14" id="KW-0443">Lipid metabolism</keyword>
<evidence type="ECO:0000313" key="22">
    <source>
        <dbReference type="Ensembl" id="ENSVURP00010015140.1"/>
    </source>
</evidence>
<comment type="pathway">
    <text evidence="5">Terpene metabolism; lanosterol biosynthesis; lanosterol from farnesyl diphosphate: step 2/3.</text>
</comment>
<dbReference type="GO" id="GO:0005789">
    <property type="term" value="C:endoplasmic reticulum membrane"/>
    <property type="evidence" value="ECO:0007669"/>
    <property type="project" value="UniProtKB-SubCell"/>
</dbReference>
<dbReference type="Pfam" id="PF08491">
    <property type="entry name" value="SE"/>
    <property type="match status" value="1"/>
</dbReference>
<feature type="transmembrane region" description="Helical" evidence="20">
    <location>
        <begin position="517"/>
        <end position="535"/>
    </location>
</feature>
<dbReference type="OMA" id="AKRTFYW"/>
<name>A0A4X2L0J2_VOMUR</name>
<keyword evidence="11" id="KW-0832">Ubl conjugation</keyword>
<accession>A0A4X2L0J2</accession>
<feature type="transmembrane region" description="Helical" evidence="20">
    <location>
        <begin position="547"/>
        <end position="566"/>
    </location>
</feature>
<keyword evidence="13 19" id="KW-0560">Oxidoreductase</keyword>
<feature type="transmembrane region" description="Helical" evidence="20">
    <location>
        <begin position="20"/>
        <end position="42"/>
    </location>
</feature>
<protein>
    <recommendedName>
        <fullName evidence="18 19">Squalene monooxygenase</fullName>
        <ecNumber evidence="7 19">1.14.14.17</ecNumber>
    </recommendedName>
</protein>
<keyword evidence="9 19" id="KW-0256">Endoplasmic reticulum</keyword>
<dbReference type="Proteomes" id="UP000314987">
    <property type="component" value="Unassembled WGS sequence"/>
</dbReference>
<evidence type="ECO:0000256" key="4">
    <source>
        <dbReference type="ARBA" id="ARBA00004406"/>
    </source>
</evidence>
<dbReference type="GO" id="GO:0004506">
    <property type="term" value="F:squalene monooxygenase activity"/>
    <property type="evidence" value="ECO:0007669"/>
    <property type="project" value="UniProtKB-UniRule"/>
</dbReference>
<comment type="similarity">
    <text evidence="6 19">Belongs to the squalene monooxygenase family.</text>
</comment>
<comment type="subcellular location">
    <subcellularLocation>
        <location evidence="4 19">Endoplasmic reticulum membrane</location>
        <topology evidence="4 19">Peripheral membrane protein</topology>
    </subcellularLocation>
    <subcellularLocation>
        <location evidence="3">Microsome membrane</location>
        <topology evidence="3">Peripheral membrane protein</topology>
    </subcellularLocation>
</comment>
<proteinExistence type="inferred from homology"/>
<evidence type="ECO:0000256" key="2">
    <source>
        <dbReference type="ARBA" id="ARBA00002173"/>
    </source>
</evidence>
<evidence type="ECO:0000259" key="21">
    <source>
        <dbReference type="Pfam" id="PF08491"/>
    </source>
</evidence>
<evidence type="ECO:0000256" key="1">
    <source>
        <dbReference type="ARBA" id="ARBA00001974"/>
    </source>
</evidence>
<evidence type="ECO:0000256" key="16">
    <source>
        <dbReference type="ARBA" id="ARBA00048658"/>
    </source>
</evidence>
<organism evidence="22 24">
    <name type="scientific">Vombatus ursinus</name>
    <name type="common">Common wombat</name>
    <dbReference type="NCBI Taxonomy" id="29139"/>
    <lineage>
        <taxon>Eukaryota</taxon>
        <taxon>Metazoa</taxon>
        <taxon>Chordata</taxon>
        <taxon>Craniata</taxon>
        <taxon>Vertebrata</taxon>
        <taxon>Euteleostomi</taxon>
        <taxon>Mammalia</taxon>
        <taxon>Metatheria</taxon>
        <taxon>Diprotodontia</taxon>
        <taxon>Vombatidae</taxon>
        <taxon>Vombatus</taxon>
    </lineage>
</organism>
<dbReference type="Gene3D" id="3.50.50.60">
    <property type="entry name" value="FAD/NAD(P)-binding domain"/>
    <property type="match status" value="1"/>
</dbReference>
<comment type="subunit">
    <text evidence="17">Interacts (via N-terminal domain) with MARCHF6. Interacts with SMIM22; this interaction modulates lipid droplet formation.</text>
</comment>
<dbReference type="PANTHER" id="PTHR10835">
    <property type="entry name" value="SQUALENE MONOOXYGENASE"/>
    <property type="match status" value="1"/>
</dbReference>
<evidence type="ECO:0000313" key="23">
    <source>
        <dbReference type="Ensembl" id="ENSVURP00010017686.1"/>
    </source>
</evidence>
<evidence type="ECO:0000256" key="20">
    <source>
        <dbReference type="SAM" id="Phobius"/>
    </source>
</evidence>
<keyword evidence="8 19" id="KW-0285">Flavoprotein</keyword>
<dbReference type="SUPFAM" id="SSF51905">
    <property type="entry name" value="FAD/NAD(P)-binding domain"/>
    <property type="match status" value="1"/>
</dbReference>
<keyword evidence="24" id="KW-1185">Reference proteome</keyword>
<feature type="domain" description="Squalene epoxidase" evidence="21">
    <location>
        <begin position="278"/>
        <end position="547"/>
    </location>
</feature>
<sequence length="573" mass="64101">MWTFLGIATFTYFYKKCGDFLTYANKELFLCVLVFFSLGMVLSYRYHYRNGGLHRHQPKKSQFGLFSDILSSLPFVGFFWTKSPSGSAQKEQLKSRKGKKEVDAPESTLQGTVVSALVTSECDPEVIIVGSGVLGSTLATVLARDGRKVTVIERDLKEPDRILGELLQPGGFCALKDLGLEGAVEGLDAHVIHGYVVHNQGCTEEVEVPFPCTASSQVLSGRAFHHGRFIVNLRKAAMAEPNTKYIEGVVLKLLEEDDVVMGVQYREKETGNIKELRAPLTVVADGLFSKFRKNLVTSTVSVTSHFVGFLMKDVPQFKANHAELILADPGPILIYQISSQETRVLVDIRGELPRDLRDYMVENIYPQLPDHIKEPFLEGIQNDRLRSMPASFLPPSPVNKRGVLILGDAYNIRHPLTGGGMSVVFNDIKIWRSLLKSIPDLCDERALLQAQDSFYQSRRKSHSFVVNVLAQALYELFSGTDETLHQLRRACFCYFKLGGRCIAGPVGLLSVLSPNPMTLLGHFFAVALYAVYFCFKTEPWITKPRAFFSSGAVFYKACSVIFPLIYSEMKYLR</sequence>
<evidence type="ECO:0000256" key="5">
    <source>
        <dbReference type="ARBA" id="ARBA00005018"/>
    </source>
</evidence>
<reference evidence="24" key="1">
    <citation type="submission" date="2018-12" db="EMBL/GenBank/DDBJ databases">
        <authorList>
            <person name="Yazar S."/>
        </authorList>
    </citation>
    <scope>NUCLEOTIDE SEQUENCE [LARGE SCALE GENOMIC DNA]</scope>
</reference>
<feature type="transmembrane region" description="Helical" evidence="20">
    <location>
        <begin position="63"/>
        <end position="80"/>
    </location>
</feature>
<dbReference type="RefSeq" id="XP_027701366.1">
    <property type="nucleotide sequence ID" value="XM_027845565.1"/>
</dbReference>
<dbReference type="GO" id="GO:0050660">
    <property type="term" value="F:flavin adenine dinucleotide binding"/>
    <property type="evidence" value="ECO:0007669"/>
    <property type="project" value="UniProtKB-UniRule"/>
</dbReference>
<dbReference type="GeneTree" id="ENSGT00390000011759"/>
<dbReference type="EC" id="1.14.14.17" evidence="7 19"/>
<reference evidence="22" key="2">
    <citation type="submission" date="2025-05" db="UniProtKB">
        <authorList>
            <consortium name="Ensembl"/>
        </authorList>
    </citation>
    <scope>IDENTIFICATION</scope>
</reference>
<evidence type="ECO:0000313" key="24">
    <source>
        <dbReference type="Proteomes" id="UP000314987"/>
    </source>
</evidence>
<dbReference type="InterPro" id="IPR040125">
    <property type="entry name" value="Squalene_monox"/>
</dbReference>
<evidence type="ECO:0000256" key="7">
    <source>
        <dbReference type="ARBA" id="ARBA00012312"/>
    </source>
</evidence>